<feature type="compositionally biased region" description="Pro residues" evidence="1">
    <location>
        <begin position="228"/>
        <end position="238"/>
    </location>
</feature>
<evidence type="ECO:0000256" key="2">
    <source>
        <dbReference type="SAM" id="SignalP"/>
    </source>
</evidence>
<evidence type="ECO:0008006" key="5">
    <source>
        <dbReference type="Google" id="ProtNLM"/>
    </source>
</evidence>
<dbReference type="Proteomes" id="UP000231019">
    <property type="component" value="Unassembled WGS sequence"/>
</dbReference>
<proteinExistence type="predicted"/>
<evidence type="ECO:0000313" key="4">
    <source>
        <dbReference type="Proteomes" id="UP000231019"/>
    </source>
</evidence>
<accession>A0A2M7FZR4</accession>
<evidence type="ECO:0000313" key="3">
    <source>
        <dbReference type="EMBL" id="PIW14898.1"/>
    </source>
</evidence>
<feature type="chain" id="PRO_5014708254" description="Lipoprotein" evidence="2">
    <location>
        <begin position="26"/>
        <end position="249"/>
    </location>
</feature>
<comment type="caution">
    <text evidence="3">The sequence shown here is derived from an EMBL/GenBank/DDBJ whole genome shotgun (WGS) entry which is preliminary data.</text>
</comment>
<feature type="signal peptide" evidence="2">
    <location>
        <begin position="1"/>
        <end position="25"/>
    </location>
</feature>
<dbReference type="EMBL" id="PFFQ01000055">
    <property type="protein sequence ID" value="PIW14898.1"/>
    <property type="molecule type" value="Genomic_DNA"/>
</dbReference>
<keyword evidence="2" id="KW-0732">Signal</keyword>
<feature type="region of interest" description="Disordered" evidence="1">
    <location>
        <begin position="153"/>
        <end position="249"/>
    </location>
</feature>
<dbReference type="AlphaFoldDB" id="A0A2M7FZR4"/>
<evidence type="ECO:0000256" key="1">
    <source>
        <dbReference type="SAM" id="MobiDB-lite"/>
    </source>
</evidence>
<dbReference type="PROSITE" id="PS51257">
    <property type="entry name" value="PROKAR_LIPOPROTEIN"/>
    <property type="match status" value="1"/>
</dbReference>
<organism evidence="3 4">
    <name type="scientific">bacterium (Candidatus Blackallbacteria) CG17_big_fil_post_rev_8_21_14_2_50_48_46</name>
    <dbReference type="NCBI Taxonomy" id="2014261"/>
    <lineage>
        <taxon>Bacteria</taxon>
        <taxon>Candidatus Blackallbacteria</taxon>
    </lineage>
</organism>
<reference evidence="3 4" key="1">
    <citation type="submission" date="2017-09" db="EMBL/GenBank/DDBJ databases">
        <title>Depth-based differentiation of microbial function through sediment-hosted aquifers and enrichment of novel symbionts in the deep terrestrial subsurface.</title>
        <authorList>
            <person name="Probst A.J."/>
            <person name="Ladd B."/>
            <person name="Jarett J.K."/>
            <person name="Geller-Mcgrath D.E."/>
            <person name="Sieber C.M."/>
            <person name="Emerson J.B."/>
            <person name="Anantharaman K."/>
            <person name="Thomas B.C."/>
            <person name="Malmstrom R."/>
            <person name="Stieglmeier M."/>
            <person name="Klingl A."/>
            <person name="Woyke T."/>
            <person name="Ryan C.M."/>
            <person name="Banfield J.F."/>
        </authorList>
    </citation>
    <scope>NUCLEOTIDE SEQUENCE [LARGE SCALE GENOMIC DNA]</scope>
    <source>
        <strain evidence="3">CG17_big_fil_post_rev_8_21_14_2_50_48_46</strain>
    </source>
</reference>
<feature type="compositionally biased region" description="Polar residues" evidence="1">
    <location>
        <begin position="155"/>
        <end position="170"/>
    </location>
</feature>
<feature type="compositionally biased region" description="Low complexity" evidence="1">
    <location>
        <begin position="199"/>
        <end position="219"/>
    </location>
</feature>
<name>A0A2M7FZR4_9BACT</name>
<sequence>MNGRPESFRLLLVCLVLLLGCEAEGESTPVQAPQPSASATATPPVPDSVDISGCWREVYGQNSGTPLGSRFQLVKVEPNAFVFEINASRTKLRVKDYTFEEVNLDENKPFFPKGTVFSVGGISEDLNQISRTFTGEGTPRIYRRCEQVPDVYIPPSNNQPLPQATPSTLTPVPVITPLNPQQPPSSATPRPTVTPLALSTGTPGNTASTSGSSTTGSTSFPLNGPLVLPSPTPVPEPQATPSAASLPAP</sequence>
<protein>
    <recommendedName>
        <fullName evidence="5">Lipoprotein</fullName>
    </recommendedName>
</protein>
<gene>
    <name evidence="3" type="ORF">COW36_19820</name>
</gene>